<evidence type="ECO:0000256" key="1">
    <source>
        <dbReference type="SAM" id="MobiDB-lite"/>
    </source>
</evidence>
<organism evidence="3 4">
    <name type="scientific">Steinernema hermaphroditum</name>
    <dbReference type="NCBI Taxonomy" id="289476"/>
    <lineage>
        <taxon>Eukaryota</taxon>
        <taxon>Metazoa</taxon>
        <taxon>Ecdysozoa</taxon>
        <taxon>Nematoda</taxon>
        <taxon>Chromadorea</taxon>
        <taxon>Rhabditida</taxon>
        <taxon>Tylenchina</taxon>
        <taxon>Panagrolaimomorpha</taxon>
        <taxon>Strongyloidoidea</taxon>
        <taxon>Steinernematidae</taxon>
        <taxon>Steinernema</taxon>
    </lineage>
</organism>
<accession>A0AA39MCD9</accession>
<gene>
    <name evidence="3" type="ORF">QR680_010949</name>
</gene>
<feature type="region of interest" description="Disordered" evidence="1">
    <location>
        <begin position="1"/>
        <end position="25"/>
    </location>
</feature>
<protein>
    <recommendedName>
        <fullName evidence="2">BHLH domain-containing protein</fullName>
    </recommendedName>
</protein>
<evidence type="ECO:0000313" key="3">
    <source>
        <dbReference type="EMBL" id="KAK0428688.1"/>
    </source>
</evidence>
<dbReference type="EMBL" id="JAUCMV010000001">
    <property type="protein sequence ID" value="KAK0428688.1"/>
    <property type="molecule type" value="Genomic_DNA"/>
</dbReference>
<feature type="compositionally biased region" description="Basic and acidic residues" evidence="1">
    <location>
        <begin position="10"/>
        <end position="24"/>
    </location>
</feature>
<reference evidence="3" key="1">
    <citation type="submission" date="2023-06" db="EMBL/GenBank/DDBJ databases">
        <title>Genomic analysis of the entomopathogenic nematode Steinernema hermaphroditum.</title>
        <authorList>
            <person name="Schwarz E.M."/>
            <person name="Heppert J.K."/>
            <person name="Baniya A."/>
            <person name="Schwartz H.T."/>
            <person name="Tan C.-H."/>
            <person name="Antoshechkin I."/>
            <person name="Sternberg P.W."/>
            <person name="Goodrich-Blair H."/>
            <person name="Dillman A.R."/>
        </authorList>
    </citation>
    <scope>NUCLEOTIDE SEQUENCE</scope>
    <source>
        <strain evidence="3">PS9179</strain>
        <tissue evidence="3">Whole animal</tissue>
    </source>
</reference>
<feature type="domain" description="BHLH" evidence="2">
    <location>
        <begin position="96"/>
        <end position="152"/>
    </location>
</feature>
<keyword evidence="4" id="KW-1185">Reference proteome</keyword>
<feature type="compositionally biased region" description="Low complexity" evidence="1">
    <location>
        <begin position="263"/>
        <end position="278"/>
    </location>
</feature>
<name>A0AA39MCD9_9BILA</name>
<evidence type="ECO:0000313" key="4">
    <source>
        <dbReference type="Proteomes" id="UP001175271"/>
    </source>
</evidence>
<dbReference type="PROSITE" id="PS50888">
    <property type="entry name" value="BHLH"/>
    <property type="match status" value="1"/>
</dbReference>
<dbReference type="GO" id="GO:0046983">
    <property type="term" value="F:protein dimerization activity"/>
    <property type="evidence" value="ECO:0007669"/>
    <property type="project" value="InterPro"/>
</dbReference>
<sequence length="334" mass="37121">MSTSMMNGQVEDRKQKKKRDEGIRRTTIKNVTERLRETLKSVAGFLKVHKADVYLEAFKTLKNLCSKRKGTPDGLHSLSTDELKQKFVKDVVSHHGGKEERLRSEKRRREREQLCIKYLRKLIVMIKPELSVRSDLQAATVIEKADELIREMTTSPSCSTVLPEANYYVAPSPSSSIPLTPTFSSTVPPGVNCYAVPSPSSFMPRTSFLGPTVSQEANFYRTPSPSSCSIPPTPFFSSPIPLLPPVLFFTPTVDRTPMVVLSPSDSGYGSSLSSPDSSNCTRGRKRRAESSDDVDVVGETDFSPAAKLLKTSDPCEFPRGTPQVPTRVWKPYLD</sequence>
<feature type="region of interest" description="Disordered" evidence="1">
    <location>
        <begin position="263"/>
        <end position="295"/>
    </location>
</feature>
<comment type="caution">
    <text evidence="3">The sequence shown here is derived from an EMBL/GenBank/DDBJ whole genome shotgun (WGS) entry which is preliminary data.</text>
</comment>
<proteinExistence type="predicted"/>
<evidence type="ECO:0000259" key="2">
    <source>
        <dbReference type="PROSITE" id="PS50888"/>
    </source>
</evidence>
<dbReference type="AlphaFoldDB" id="A0AA39MCD9"/>
<dbReference type="Proteomes" id="UP001175271">
    <property type="component" value="Unassembled WGS sequence"/>
</dbReference>
<dbReference type="InterPro" id="IPR011598">
    <property type="entry name" value="bHLH_dom"/>
</dbReference>